<evidence type="ECO:0000256" key="3">
    <source>
        <dbReference type="ARBA" id="ARBA00009991"/>
    </source>
</evidence>
<feature type="transmembrane region" description="Helical" evidence="10">
    <location>
        <begin position="626"/>
        <end position="647"/>
    </location>
</feature>
<comment type="similarity">
    <text evidence="3">Belongs to the R-transferase family.</text>
</comment>
<feature type="transmembrane region" description="Helical" evidence="10">
    <location>
        <begin position="829"/>
        <end position="848"/>
    </location>
</feature>
<evidence type="ECO:0000256" key="7">
    <source>
        <dbReference type="ARBA" id="ARBA00023136"/>
    </source>
</evidence>
<proteinExistence type="inferred from homology"/>
<evidence type="ECO:0000259" key="12">
    <source>
        <dbReference type="Pfam" id="PF04377"/>
    </source>
</evidence>
<evidence type="ECO:0000256" key="4">
    <source>
        <dbReference type="ARBA" id="ARBA00012025"/>
    </source>
</evidence>
<comment type="caution">
    <text evidence="13">The sequence shown here is derived from an EMBL/GenBank/DDBJ whole genome shotgun (WGS) entry which is preliminary data.</text>
</comment>
<evidence type="ECO:0000259" key="11">
    <source>
        <dbReference type="Pfam" id="PF04376"/>
    </source>
</evidence>
<evidence type="ECO:0000256" key="1">
    <source>
        <dbReference type="ARBA" id="ARBA00004141"/>
    </source>
</evidence>
<evidence type="ECO:0000256" key="8">
    <source>
        <dbReference type="ARBA" id="ARBA00023180"/>
    </source>
</evidence>
<dbReference type="SUPFAM" id="SSF55729">
    <property type="entry name" value="Acyl-CoA N-acyltransferases (Nat)"/>
    <property type="match status" value="1"/>
</dbReference>
<evidence type="ECO:0000313" key="13">
    <source>
        <dbReference type="EMBL" id="VDI72605.1"/>
    </source>
</evidence>
<dbReference type="InterPro" id="IPR016181">
    <property type="entry name" value="Acyl_CoA_acyltransferase"/>
</dbReference>
<feature type="transmembrane region" description="Helical" evidence="10">
    <location>
        <begin position="688"/>
        <end position="707"/>
    </location>
</feature>
<gene>
    <name evidence="13" type="ORF">MGAL_10B035715</name>
</gene>
<evidence type="ECO:0000256" key="5">
    <source>
        <dbReference type="ARBA" id="ARBA00022692"/>
    </source>
</evidence>
<sequence length="1008" mass="116060">MWAHALTVQNYQDLIDRGWRRSGKYCYKPLMNKTCCPHYTIKMEALNFRMNKSHKKIIKQVNKYLIHGIKPGEVKGQDQDVARDTPHSEAGNVPEGETPTVEGETTPGVEKTETLLPPKPETVKDCSMDISKSEEASKSKKEIRKGQGADPNKPPCRKAKDIRMELKKKKLLASGKDPQEVEEMFQKKNNPTDGVKTLEDYLNEPSNTEKCAHKLEIKLVRSNPRSQEFEDSFKESHSVYHSYQMKIHGDPPSKPSEAQYTRFLCDSPLEIKLIRSNPRQRPEFVNSFKESHLVFKKYQMSIHHEDESDCDLSQFENFLVDSPLKETKGEDKTHGRVSMGYGSFHQHYILDGKIIAVGVVDILPHCISSVYLYYHPDYSFLALGTYTALQEIAFTRSLNKMDQELKYYYMGYYIHSCPKMVYKGQYYPSLLLCPETYTWQPIEKCRPKLDQNRYSRLAPEGVEDENLNVPDDQITILFMRQLMNYTIYTQLNPKAKDAKAVKKYSQLVGKKKDIMAILGVQLVLSLIMFSFLQKLGPYYSFGRWLLCNRLVRYLHPTDEDLKKAAGISNVPNGKGKNKKHEKKGGGKNNTQSDTFTIPRSTEIFLDTAKVEAIDLVSLHFYSDFQWLMEFGLCSLVVYIITEVYYAFWPKNELNISMLWCLLVVIFCFRILISQAAVYFKSEEGGERILCVTFGFFFLVLAMGILVIDEKILEFGLEPGYQNFSEGAESFLKQQGIDSQGPITLMTFKIILAIICSITGALLTFPGLRYAKVHLDTLNYVRESPFKQALLHLNFIMPLIIILLWVKPVGRDIICAKNWQVNFKLLHEDAFEVVRLSLIVLLFVLRLVLMPPHMQAHLNLAYEHVQRMKKETGRISNLDLQRMIARVFYYLCVVAIQYILPCLLLLFMVFLQKTLGNYSWSDLAGENAHNYFEGKSMSVQAILTERGKSTGDAVSDTTAQFTWAVSNLRQVFSPTWYRGLFGFLTWWMTTAWFTSTTFGLYYYSRVATQ</sequence>
<evidence type="ECO:0000256" key="2">
    <source>
        <dbReference type="ARBA" id="ARBA00009706"/>
    </source>
</evidence>
<dbReference type="OrthoDB" id="784140at2759"/>
<organism evidence="13 14">
    <name type="scientific">Mytilus galloprovincialis</name>
    <name type="common">Mediterranean mussel</name>
    <dbReference type="NCBI Taxonomy" id="29158"/>
    <lineage>
        <taxon>Eukaryota</taxon>
        <taxon>Metazoa</taxon>
        <taxon>Spiralia</taxon>
        <taxon>Lophotrochozoa</taxon>
        <taxon>Mollusca</taxon>
        <taxon>Bivalvia</taxon>
        <taxon>Autobranchia</taxon>
        <taxon>Pteriomorphia</taxon>
        <taxon>Mytilida</taxon>
        <taxon>Mytiloidea</taxon>
        <taxon>Mytilidae</taxon>
        <taxon>Mytilinae</taxon>
        <taxon>Mytilus</taxon>
    </lineage>
</organism>
<keyword evidence="7 10" id="KW-0472">Membrane</keyword>
<feature type="region of interest" description="Disordered" evidence="9">
    <location>
        <begin position="565"/>
        <end position="593"/>
    </location>
</feature>
<name>A0A8B6H2Q1_MYTGA</name>
<dbReference type="PANTHER" id="PTHR13624:SF6">
    <property type="entry name" value="EMEI"/>
    <property type="match status" value="1"/>
</dbReference>
<feature type="transmembrane region" description="Helical" evidence="10">
    <location>
        <begin position="653"/>
        <end position="676"/>
    </location>
</feature>
<protein>
    <recommendedName>
        <fullName evidence="4">arginyltransferase</fullName>
        <ecNumber evidence="4">2.3.2.8</ecNumber>
    </recommendedName>
</protein>
<dbReference type="AlphaFoldDB" id="A0A8B6H2Q1"/>
<keyword evidence="14" id="KW-1185">Reference proteome</keyword>
<evidence type="ECO:0000256" key="6">
    <source>
        <dbReference type="ARBA" id="ARBA00022989"/>
    </source>
</evidence>
<feature type="transmembrane region" description="Helical" evidence="10">
    <location>
        <begin position="788"/>
        <end position="809"/>
    </location>
</feature>
<dbReference type="InterPro" id="IPR019395">
    <property type="entry name" value="Transmembrane_161A/B"/>
</dbReference>
<feature type="region of interest" description="Disordered" evidence="9">
    <location>
        <begin position="75"/>
        <end position="158"/>
    </location>
</feature>
<dbReference type="Pfam" id="PF04377">
    <property type="entry name" value="ATE_C"/>
    <property type="match status" value="1"/>
</dbReference>
<dbReference type="GO" id="GO:0004057">
    <property type="term" value="F:arginyl-tRNA--protein transferase activity"/>
    <property type="evidence" value="ECO:0007669"/>
    <property type="project" value="UniProtKB-EC"/>
</dbReference>
<dbReference type="Pfam" id="PF04376">
    <property type="entry name" value="ATE_N"/>
    <property type="match status" value="1"/>
</dbReference>
<dbReference type="InterPro" id="IPR007472">
    <property type="entry name" value="N-end_Aminoacyl_Trfase_C"/>
</dbReference>
<feature type="transmembrane region" description="Helical" evidence="10">
    <location>
        <begin position="979"/>
        <end position="1002"/>
    </location>
</feature>
<feature type="transmembrane region" description="Helical" evidence="10">
    <location>
        <begin position="749"/>
        <end position="767"/>
    </location>
</feature>
<feature type="domain" description="N-end rule aminoacyl transferase C-terminal" evidence="12">
    <location>
        <begin position="292"/>
        <end position="433"/>
    </location>
</feature>
<evidence type="ECO:0000256" key="9">
    <source>
        <dbReference type="SAM" id="MobiDB-lite"/>
    </source>
</evidence>
<feature type="compositionally biased region" description="Basic and acidic residues" evidence="9">
    <location>
        <begin position="75"/>
        <end position="87"/>
    </location>
</feature>
<dbReference type="GO" id="GO:0016020">
    <property type="term" value="C:membrane"/>
    <property type="evidence" value="ECO:0007669"/>
    <property type="project" value="UniProtKB-SubCell"/>
</dbReference>
<reference evidence="13" key="1">
    <citation type="submission" date="2018-11" db="EMBL/GenBank/DDBJ databases">
        <authorList>
            <person name="Alioto T."/>
            <person name="Alioto T."/>
        </authorList>
    </citation>
    <scope>NUCLEOTIDE SEQUENCE</scope>
</reference>
<feature type="transmembrane region" description="Helical" evidence="10">
    <location>
        <begin position="514"/>
        <end position="532"/>
    </location>
</feature>
<feature type="compositionally biased region" description="Low complexity" evidence="9">
    <location>
        <begin position="93"/>
        <end position="109"/>
    </location>
</feature>
<accession>A0A8B6H2Q1</accession>
<keyword evidence="6 10" id="KW-1133">Transmembrane helix</keyword>
<feature type="domain" description="N-end aminoacyl transferase N-terminal" evidence="11">
    <location>
        <begin position="5"/>
        <end position="56"/>
    </location>
</feature>
<feature type="compositionally biased region" description="Basic and acidic residues" evidence="9">
    <location>
        <begin position="121"/>
        <end position="147"/>
    </location>
</feature>
<comment type="subcellular location">
    <subcellularLocation>
        <location evidence="1">Membrane</location>
        <topology evidence="1">Multi-pass membrane protein</topology>
    </subcellularLocation>
</comment>
<dbReference type="EC" id="2.3.2.8" evidence="4"/>
<dbReference type="InterPro" id="IPR007471">
    <property type="entry name" value="N-end_Aminoacyl_Trfase_N"/>
</dbReference>
<dbReference type="Proteomes" id="UP000596742">
    <property type="component" value="Unassembled WGS sequence"/>
</dbReference>
<keyword evidence="8" id="KW-0325">Glycoprotein</keyword>
<dbReference type="EMBL" id="UYJE01009353">
    <property type="protein sequence ID" value="VDI72605.1"/>
    <property type="molecule type" value="Genomic_DNA"/>
</dbReference>
<evidence type="ECO:0000256" key="10">
    <source>
        <dbReference type="SAM" id="Phobius"/>
    </source>
</evidence>
<comment type="similarity">
    <text evidence="2">Belongs to the TMEM161 family.</text>
</comment>
<keyword evidence="5 10" id="KW-0812">Transmembrane</keyword>
<dbReference type="PANTHER" id="PTHR13624">
    <property type="entry name" value="RE42071P"/>
    <property type="match status" value="1"/>
</dbReference>
<feature type="transmembrane region" description="Helical" evidence="10">
    <location>
        <begin position="886"/>
        <end position="910"/>
    </location>
</feature>
<dbReference type="Pfam" id="PF10268">
    <property type="entry name" value="Tmemb_161AB"/>
    <property type="match status" value="1"/>
</dbReference>
<evidence type="ECO:0000313" key="14">
    <source>
        <dbReference type="Proteomes" id="UP000596742"/>
    </source>
</evidence>